<keyword evidence="2 7" id="KW-0813">Transport</keyword>
<evidence type="ECO:0000256" key="6">
    <source>
        <dbReference type="ARBA" id="ARBA00023136"/>
    </source>
</evidence>
<dbReference type="InterPro" id="IPR035906">
    <property type="entry name" value="MetI-like_sf"/>
</dbReference>
<dbReference type="GO" id="GO:0055085">
    <property type="term" value="P:transmembrane transport"/>
    <property type="evidence" value="ECO:0007669"/>
    <property type="project" value="InterPro"/>
</dbReference>
<keyword evidence="10" id="KW-1185">Reference proteome</keyword>
<dbReference type="Pfam" id="PF00528">
    <property type="entry name" value="BPD_transp_1"/>
    <property type="match status" value="1"/>
</dbReference>
<feature type="transmembrane region" description="Helical" evidence="7">
    <location>
        <begin position="124"/>
        <end position="144"/>
    </location>
</feature>
<evidence type="ECO:0000259" key="8">
    <source>
        <dbReference type="PROSITE" id="PS50928"/>
    </source>
</evidence>
<keyword evidence="6 7" id="KW-0472">Membrane</keyword>
<dbReference type="PROSITE" id="PS50928">
    <property type="entry name" value="ABC_TM1"/>
    <property type="match status" value="1"/>
</dbReference>
<gene>
    <name evidence="9" type="ORF">SAMN04488047_1326</name>
</gene>
<dbReference type="AlphaFoldDB" id="A0A1I5VJL5"/>
<dbReference type="RefSeq" id="WP_093425262.1">
    <property type="nucleotide sequence ID" value="NZ_FOXA01000032.1"/>
</dbReference>
<comment type="subcellular location">
    <subcellularLocation>
        <location evidence="1 7">Cell membrane</location>
        <topology evidence="1 7">Multi-pass membrane protein</topology>
    </subcellularLocation>
</comment>
<feature type="transmembrane region" description="Helical" evidence="7">
    <location>
        <begin position="219"/>
        <end position="242"/>
    </location>
</feature>
<evidence type="ECO:0000256" key="5">
    <source>
        <dbReference type="ARBA" id="ARBA00022989"/>
    </source>
</evidence>
<dbReference type="GO" id="GO:0005886">
    <property type="term" value="C:plasma membrane"/>
    <property type="evidence" value="ECO:0007669"/>
    <property type="project" value="UniProtKB-SubCell"/>
</dbReference>
<evidence type="ECO:0000313" key="9">
    <source>
        <dbReference type="EMBL" id="SFQ07663.1"/>
    </source>
</evidence>
<keyword evidence="4 7" id="KW-0812">Transmembrane</keyword>
<dbReference type="SUPFAM" id="SSF161098">
    <property type="entry name" value="MetI-like"/>
    <property type="match status" value="1"/>
</dbReference>
<dbReference type="Proteomes" id="UP000199356">
    <property type="component" value="Unassembled WGS sequence"/>
</dbReference>
<sequence length="309" mass="34205">MSVAADTPAATGRSPSRTRRRFAAAEAYAYLAPGIAIVALVMLVPLAVGISFSFQNYVIFRPMSRGWNGVENYLELWTDRTFWLALANTARWTFWSVAFQLGLGLGLALILNRPFPGRAVFQSLVFLPWAVPTFLSGLNWQWLFNPIVSPLPGWLTAVGVLEEPRNILSDPDLALYGPITAMIWWGIPFFAITLLAALRSIPQDLYEAASIDGASPWQSFRHITVPFLMPMITITILLRTVWVANSPDLIFVMTEGGPANSSQTLPNYVFTSAYKSMDFGYASALATVLMAMLVIYSILLLFVRGRLGQ</sequence>
<name>A0A1I5VJL5_9RHOB</name>
<feature type="domain" description="ABC transmembrane type-1" evidence="8">
    <location>
        <begin position="86"/>
        <end position="300"/>
    </location>
</feature>
<feature type="transmembrane region" description="Helical" evidence="7">
    <location>
        <begin position="279"/>
        <end position="303"/>
    </location>
</feature>
<evidence type="ECO:0000256" key="4">
    <source>
        <dbReference type="ARBA" id="ARBA00022692"/>
    </source>
</evidence>
<keyword evidence="3" id="KW-1003">Cell membrane</keyword>
<accession>A0A1I5VJL5</accession>
<feature type="transmembrane region" description="Helical" evidence="7">
    <location>
        <begin position="92"/>
        <end position="112"/>
    </location>
</feature>
<dbReference type="EMBL" id="FOXA01000032">
    <property type="protein sequence ID" value="SFQ07663.1"/>
    <property type="molecule type" value="Genomic_DNA"/>
</dbReference>
<evidence type="ECO:0000313" key="10">
    <source>
        <dbReference type="Proteomes" id="UP000199356"/>
    </source>
</evidence>
<reference evidence="9 10" key="1">
    <citation type="submission" date="2016-10" db="EMBL/GenBank/DDBJ databases">
        <authorList>
            <person name="de Groot N.N."/>
        </authorList>
    </citation>
    <scope>NUCLEOTIDE SEQUENCE [LARGE SCALE GENOMIC DNA]</scope>
    <source>
        <strain evidence="9 10">DSM 19547</strain>
    </source>
</reference>
<evidence type="ECO:0000256" key="1">
    <source>
        <dbReference type="ARBA" id="ARBA00004651"/>
    </source>
</evidence>
<feature type="transmembrane region" description="Helical" evidence="7">
    <location>
        <begin position="27"/>
        <end position="54"/>
    </location>
</feature>
<dbReference type="OrthoDB" id="9801818at2"/>
<proteinExistence type="inferred from homology"/>
<dbReference type="STRING" id="441119.SAMN04488047_1326"/>
<dbReference type="PANTHER" id="PTHR43005:SF1">
    <property type="entry name" value="SPERMIDINE_PUTRESCINE TRANSPORT SYSTEM PERMEASE PROTEIN"/>
    <property type="match status" value="1"/>
</dbReference>
<protein>
    <submittedName>
        <fullName evidence="9">Carbohydrate ABC transporter membrane protein 1, CUT1 family</fullName>
    </submittedName>
</protein>
<keyword evidence="5 7" id="KW-1133">Transmembrane helix</keyword>
<evidence type="ECO:0000256" key="2">
    <source>
        <dbReference type="ARBA" id="ARBA00022448"/>
    </source>
</evidence>
<dbReference type="CDD" id="cd06261">
    <property type="entry name" value="TM_PBP2"/>
    <property type="match status" value="1"/>
</dbReference>
<comment type="similarity">
    <text evidence="7">Belongs to the binding-protein-dependent transport system permease family.</text>
</comment>
<evidence type="ECO:0000256" key="3">
    <source>
        <dbReference type="ARBA" id="ARBA00022475"/>
    </source>
</evidence>
<feature type="transmembrane region" description="Helical" evidence="7">
    <location>
        <begin position="173"/>
        <end position="198"/>
    </location>
</feature>
<dbReference type="PANTHER" id="PTHR43005">
    <property type="entry name" value="BLR7065 PROTEIN"/>
    <property type="match status" value="1"/>
</dbReference>
<evidence type="ECO:0000256" key="7">
    <source>
        <dbReference type="RuleBase" id="RU363032"/>
    </source>
</evidence>
<dbReference type="Gene3D" id="1.10.3720.10">
    <property type="entry name" value="MetI-like"/>
    <property type="match status" value="1"/>
</dbReference>
<dbReference type="InterPro" id="IPR000515">
    <property type="entry name" value="MetI-like"/>
</dbReference>
<organism evidence="9 10">
    <name type="scientific">Tranquillimonas alkanivorans</name>
    <dbReference type="NCBI Taxonomy" id="441119"/>
    <lineage>
        <taxon>Bacteria</taxon>
        <taxon>Pseudomonadati</taxon>
        <taxon>Pseudomonadota</taxon>
        <taxon>Alphaproteobacteria</taxon>
        <taxon>Rhodobacterales</taxon>
        <taxon>Roseobacteraceae</taxon>
        <taxon>Tranquillimonas</taxon>
    </lineage>
</organism>